<sequence>MSGKMARDNFSEKDLKQIADILNYDYEAVFTDKETGKRL</sequence>
<name>A0A0M2NGG2_9FIRM</name>
<evidence type="ECO:0000313" key="1">
    <source>
        <dbReference type="EMBL" id="KKI49512.1"/>
    </source>
</evidence>
<dbReference type="Proteomes" id="UP000034076">
    <property type="component" value="Unassembled WGS sequence"/>
</dbReference>
<dbReference type="AlphaFoldDB" id="A0A0M2NGG2"/>
<reference evidence="1 2" key="1">
    <citation type="submission" date="2015-04" db="EMBL/GenBank/DDBJ databases">
        <title>Draft genome sequence of bacteremic isolate Catabacter hongkongensis type strain HKU16T.</title>
        <authorList>
            <person name="Lau S.K."/>
            <person name="Teng J.L."/>
            <person name="Huang Y."/>
            <person name="Curreem S.O."/>
            <person name="Tsui S.K."/>
            <person name="Woo P.C."/>
        </authorList>
    </citation>
    <scope>NUCLEOTIDE SEQUENCE [LARGE SCALE GENOMIC DNA]</scope>
    <source>
        <strain evidence="1 2">HKU16</strain>
    </source>
</reference>
<protein>
    <submittedName>
        <fullName evidence="1">Uncharacterized protein</fullName>
    </submittedName>
</protein>
<evidence type="ECO:0000313" key="2">
    <source>
        <dbReference type="Proteomes" id="UP000034076"/>
    </source>
</evidence>
<organism evidence="1 2">
    <name type="scientific">Christensenella hongkongensis</name>
    <dbReference type="NCBI Taxonomy" id="270498"/>
    <lineage>
        <taxon>Bacteria</taxon>
        <taxon>Bacillati</taxon>
        <taxon>Bacillota</taxon>
        <taxon>Clostridia</taxon>
        <taxon>Christensenellales</taxon>
        <taxon>Christensenellaceae</taxon>
        <taxon>Christensenella</taxon>
    </lineage>
</organism>
<gene>
    <name evidence="1" type="ORF">CHK_3090</name>
</gene>
<keyword evidence="2" id="KW-1185">Reference proteome</keyword>
<accession>A0A0M2NGG2</accession>
<proteinExistence type="predicted"/>
<dbReference type="EMBL" id="LAYJ01000133">
    <property type="protein sequence ID" value="KKI49512.1"/>
    <property type="molecule type" value="Genomic_DNA"/>
</dbReference>
<comment type="caution">
    <text evidence="1">The sequence shown here is derived from an EMBL/GenBank/DDBJ whole genome shotgun (WGS) entry which is preliminary data.</text>
</comment>